<evidence type="ECO:0000256" key="1">
    <source>
        <dbReference type="SAM" id="MobiDB-lite"/>
    </source>
</evidence>
<feature type="compositionally biased region" description="Basic and acidic residues" evidence="1">
    <location>
        <begin position="102"/>
        <end position="112"/>
    </location>
</feature>
<feature type="compositionally biased region" description="Basic residues" evidence="1">
    <location>
        <begin position="76"/>
        <end position="86"/>
    </location>
</feature>
<comment type="caution">
    <text evidence="2">The sequence shown here is derived from an EMBL/GenBank/DDBJ whole genome shotgun (WGS) entry which is preliminary data.</text>
</comment>
<gene>
    <name evidence="2" type="ORF">EV666_10572</name>
</gene>
<evidence type="ECO:0000313" key="3">
    <source>
        <dbReference type="Proteomes" id="UP000294881"/>
    </source>
</evidence>
<sequence>MHPAWPERTSVSPVMASPATATWAPAPCETPQKQLGLLYSMATPNASPTANRKAPHAAARGPPVDNPLQPAACRLRWPRRPPGIHKRAPEIARPRTAVAARDSPERTARASVHDPCPLPGRQGELHSLAASCPPGVTSTKRARI</sequence>
<feature type="region of interest" description="Disordered" evidence="1">
    <location>
        <begin position="43"/>
        <end position="144"/>
    </location>
</feature>
<organism evidence="2 3">
    <name type="scientific">Camelimonas lactis</name>
    <dbReference type="NCBI Taxonomy" id="659006"/>
    <lineage>
        <taxon>Bacteria</taxon>
        <taxon>Pseudomonadati</taxon>
        <taxon>Pseudomonadota</taxon>
        <taxon>Alphaproteobacteria</taxon>
        <taxon>Hyphomicrobiales</taxon>
        <taxon>Chelatococcaceae</taxon>
        <taxon>Camelimonas</taxon>
    </lineage>
</organism>
<dbReference type="AlphaFoldDB" id="A0A4R2GT94"/>
<keyword evidence="3" id="KW-1185">Reference proteome</keyword>
<feature type="compositionally biased region" description="Low complexity" evidence="1">
    <location>
        <begin position="16"/>
        <end position="28"/>
    </location>
</feature>
<dbReference type="Proteomes" id="UP000294881">
    <property type="component" value="Unassembled WGS sequence"/>
</dbReference>
<name>A0A4R2GT94_9HYPH</name>
<evidence type="ECO:0000313" key="2">
    <source>
        <dbReference type="EMBL" id="TCO13703.1"/>
    </source>
</evidence>
<accession>A0A4R2GT94</accession>
<protein>
    <submittedName>
        <fullName evidence="2">Uncharacterized protein</fullName>
    </submittedName>
</protein>
<reference evidence="2 3" key="1">
    <citation type="submission" date="2019-03" db="EMBL/GenBank/DDBJ databases">
        <title>Genomic Encyclopedia of Type Strains, Phase IV (KMG-IV): sequencing the most valuable type-strain genomes for metagenomic binning, comparative biology and taxonomic classification.</title>
        <authorList>
            <person name="Goeker M."/>
        </authorList>
    </citation>
    <scope>NUCLEOTIDE SEQUENCE [LARGE SCALE GENOMIC DNA]</scope>
    <source>
        <strain evidence="2 3">DSM 22958</strain>
    </source>
</reference>
<dbReference type="EMBL" id="SLWL01000005">
    <property type="protein sequence ID" value="TCO13703.1"/>
    <property type="molecule type" value="Genomic_DNA"/>
</dbReference>
<proteinExistence type="predicted"/>
<feature type="region of interest" description="Disordered" evidence="1">
    <location>
        <begin position="1"/>
        <end position="28"/>
    </location>
</feature>